<accession>A0A382DN11</accession>
<gene>
    <name evidence="2" type="ORF">METZ01_LOCUS192266</name>
</gene>
<dbReference type="InterPro" id="IPR011040">
    <property type="entry name" value="Sialidase"/>
</dbReference>
<dbReference type="InterPro" id="IPR036278">
    <property type="entry name" value="Sialidase_sf"/>
</dbReference>
<evidence type="ECO:0000259" key="1">
    <source>
        <dbReference type="Pfam" id="PF13088"/>
    </source>
</evidence>
<dbReference type="AlphaFoldDB" id="A0A382DN11"/>
<dbReference type="CDD" id="cd15482">
    <property type="entry name" value="Sialidase_non-viral"/>
    <property type="match status" value="1"/>
</dbReference>
<evidence type="ECO:0000313" key="2">
    <source>
        <dbReference type="EMBL" id="SVB39412.1"/>
    </source>
</evidence>
<reference evidence="2" key="1">
    <citation type="submission" date="2018-05" db="EMBL/GenBank/DDBJ databases">
        <authorList>
            <person name="Lanie J.A."/>
            <person name="Ng W.-L."/>
            <person name="Kazmierczak K.M."/>
            <person name="Andrzejewski T.M."/>
            <person name="Davidsen T.M."/>
            <person name="Wayne K.J."/>
            <person name="Tettelin H."/>
            <person name="Glass J.I."/>
            <person name="Rusch D."/>
            <person name="Podicherti R."/>
            <person name="Tsui H.-C.T."/>
            <person name="Winkler M.E."/>
        </authorList>
    </citation>
    <scope>NUCLEOTIDE SEQUENCE</scope>
</reference>
<protein>
    <recommendedName>
        <fullName evidence="1">Sialidase domain-containing protein</fullName>
    </recommendedName>
</protein>
<name>A0A382DN11_9ZZZZ</name>
<sequence>MLRIVDQGMISHVESRGAYMPWLTPLPDGSFIGSQHVGQQLGSDDNHIVVLRSTNGLSWTEQGSIHAGGTPTDGWAYRAPQISVVGDTTQLVMTCTRFETGDGKLFDPDSEALSRPQMCLFWSDDGGVSWTPPQIVPVDLDPARYTWNSAGQLVQLSPDRWIWPLETWKPEGFEGPPDQRAWQIVSKDQGQTWTDLSVVADDPSGKILYWDQMNCQLADGRLYTLLWTHLYGTSQDICNHQVYSEDQGNTWTAPILTNLQGQVCTPIPLPDGRVAAIYNHRHEPQGVHVALSEDLTTFDTANELVVFDAGAEATLGTPDHDNFLAEHMLIAFGKPGGRRLDDGTLLTWFWCTVGGTTHTRWVRVEIVD</sequence>
<dbReference type="EMBL" id="UINC01040062">
    <property type="protein sequence ID" value="SVB39412.1"/>
    <property type="molecule type" value="Genomic_DNA"/>
</dbReference>
<dbReference type="Pfam" id="PF13088">
    <property type="entry name" value="BNR_2"/>
    <property type="match status" value="1"/>
</dbReference>
<proteinExistence type="predicted"/>
<dbReference type="Gene3D" id="2.120.10.10">
    <property type="match status" value="1"/>
</dbReference>
<dbReference type="PANTHER" id="PTHR43752:SF2">
    <property type="entry name" value="BNR_ASP-BOX REPEAT FAMILY PROTEIN"/>
    <property type="match status" value="1"/>
</dbReference>
<organism evidence="2">
    <name type="scientific">marine metagenome</name>
    <dbReference type="NCBI Taxonomy" id="408172"/>
    <lineage>
        <taxon>unclassified sequences</taxon>
        <taxon>metagenomes</taxon>
        <taxon>ecological metagenomes</taxon>
    </lineage>
</organism>
<dbReference type="SUPFAM" id="SSF50939">
    <property type="entry name" value="Sialidases"/>
    <property type="match status" value="1"/>
</dbReference>
<dbReference type="PANTHER" id="PTHR43752">
    <property type="entry name" value="BNR/ASP-BOX REPEAT FAMILY PROTEIN"/>
    <property type="match status" value="1"/>
</dbReference>
<feature type="domain" description="Sialidase" evidence="1">
    <location>
        <begin position="103"/>
        <end position="301"/>
    </location>
</feature>